<keyword evidence="1" id="KW-0343">GTPase activation</keyword>
<dbReference type="InterPro" id="IPR035892">
    <property type="entry name" value="C2_domain_sf"/>
</dbReference>
<feature type="compositionally biased region" description="Polar residues" evidence="2">
    <location>
        <begin position="62"/>
        <end position="79"/>
    </location>
</feature>
<dbReference type="CDD" id="cd05137">
    <property type="entry name" value="RasGAP_CLA2_BUD2"/>
    <property type="match status" value="1"/>
</dbReference>
<feature type="compositionally biased region" description="Basic and acidic residues" evidence="2">
    <location>
        <begin position="1348"/>
        <end position="1381"/>
    </location>
</feature>
<dbReference type="Proteomes" id="UP001600064">
    <property type="component" value="Unassembled WGS sequence"/>
</dbReference>
<accession>A0ABR4D4G8</accession>
<feature type="compositionally biased region" description="Low complexity" evidence="2">
    <location>
        <begin position="237"/>
        <end position="254"/>
    </location>
</feature>
<feature type="compositionally biased region" description="Polar residues" evidence="2">
    <location>
        <begin position="1225"/>
        <end position="1250"/>
    </location>
</feature>
<proteinExistence type="predicted"/>
<dbReference type="Gene3D" id="1.10.506.10">
    <property type="entry name" value="GTPase Activation - p120gap, domain 1"/>
    <property type="match status" value="1"/>
</dbReference>
<protein>
    <recommendedName>
        <fullName evidence="3">Ras-GAP domain-containing protein</fullName>
    </recommendedName>
</protein>
<dbReference type="PANTHER" id="PTHR10194:SF60">
    <property type="entry name" value="RAS GTPASE-ACTIVATING PROTEIN RASKOL"/>
    <property type="match status" value="1"/>
</dbReference>
<evidence type="ECO:0000259" key="3">
    <source>
        <dbReference type="PROSITE" id="PS50018"/>
    </source>
</evidence>
<dbReference type="Gene3D" id="2.60.40.150">
    <property type="entry name" value="C2 domain"/>
    <property type="match status" value="1"/>
</dbReference>
<dbReference type="SUPFAM" id="SSF49562">
    <property type="entry name" value="C2 domain (Calcium/lipid-binding domain, CaLB)"/>
    <property type="match status" value="1"/>
</dbReference>
<reference evidence="4 5" key="1">
    <citation type="journal article" date="2024" name="Commun. Biol.">
        <title>Comparative genomic analysis of thermophilic fungi reveals convergent evolutionary adaptations and gene losses.</title>
        <authorList>
            <person name="Steindorff A.S."/>
            <person name="Aguilar-Pontes M.V."/>
            <person name="Robinson A.J."/>
            <person name="Andreopoulos B."/>
            <person name="LaButti K."/>
            <person name="Kuo A."/>
            <person name="Mondo S."/>
            <person name="Riley R."/>
            <person name="Otillar R."/>
            <person name="Haridas S."/>
            <person name="Lipzen A."/>
            <person name="Grimwood J."/>
            <person name="Schmutz J."/>
            <person name="Clum A."/>
            <person name="Reid I.D."/>
            <person name="Moisan M.C."/>
            <person name="Butler G."/>
            <person name="Nguyen T.T.M."/>
            <person name="Dewar K."/>
            <person name="Conant G."/>
            <person name="Drula E."/>
            <person name="Henrissat B."/>
            <person name="Hansel C."/>
            <person name="Singer S."/>
            <person name="Hutchinson M.I."/>
            <person name="de Vries R.P."/>
            <person name="Natvig D.O."/>
            <person name="Powell A.J."/>
            <person name="Tsang A."/>
            <person name="Grigoriev I.V."/>
        </authorList>
    </citation>
    <scope>NUCLEOTIDE SEQUENCE [LARGE SCALE GENOMIC DNA]</scope>
    <source>
        <strain evidence="4 5">ATCC 22073</strain>
    </source>
</reference>
<evidence type="ECO:0000313" key="4">
    <source>
        <dbReference type="EMBL" id="KAL2264915.1"/>
    </source>
</evidence>
<organism evidence="4 5">
    <name type="scientific">Remersonia thermophila</name>
    <dbReference type="NCBI Taxonomy" id="72144"/>
    <lineage>
        <taxon>Eukaryota</taxon>
        <taxon>Fungi</taxon>
        <taxon>Dikarya</taxon>
        <taxon>Ascomycota</taxon>
        <taxon>Pezizomycotina</taxon>
        <taxon>Sordariomycetes</taxon>
        <taxon>Sordariomycetidae</taxon>
        <taxon>Sordariales</taxon>
        <taxon>Sordariales incertae sedis</taxon>
        <taxon>Remersonia</taxon>
    </lineage>
</organism>
<comment type="caution">
    <text evidence="4">The sequence shown here is derived from an EMBL/GenBank/DDBJ whole genome shotgun (WGS) entry which is preliminary data.</text>
</comment>
<feature type="compositionally biased region" description="Low complexity" evidence="2">
    <location>
        <begin position="101"/>
        <end position="113"/>
    </location>
</feature>
<dbReference type="CDD" id="cd00030">
    <property type="entry name" value="C2"/>
    <property type="match status" value="1"/>
</dbReference>
<feature type="region of interest" description="Disordered" evidence="2">
    <location>
        <begin position="795"/>
        <end position="819"/>
    </location>
</feature>
<dbReference type="InterPro" id="IPR008936">
    <property type="entry name" value="Rho_GTPase_activation_prot"/>
</dbReference>
<dbReference type="GeneID" id="98128890"/>
<feature type="compositionally biased region" description="Pro residues" evidence="2">
    <location>
        <begin position="1122"/>
        <end position="1135"/>
    </location>
</feature>
<dbReference type="PROSITE" id="PS50018">
    <property type="entry name" value="RAS_GTPASE_ACTIV_2"/>
    <property type="match status" value="1"/>
</dbReference>
<dbReference type="SMART" id="SM00323">
    <property type="entry name" value="RasGAP"/>
    <property type="match status" value="1"/>
</dbReference>
<evidence type="ECO:0000256" key="1">
    <source>
        <dbReference type="ARBA" id="ARBA00022468"/>
    </source>
</evidence>
<feature type="region of interest" description="Disordered" evidence="2">
    <location>
        <begin position="1"/>
        <end position="125"/>
    </location>
</feature>
<dbReference type="PANTHER" id="PTHR10194">
    <property type="entry name" value="RAS GTPASE-ACTIVATING PROTEINS"/>
    <property type="match status" value="1"/>
</dbReference>
<dbReference type="PROSITE" id="PS00509">
    <property type="entry name" value="RAS_GTPASE_ACTIV_1"/>
    <property type="match status" value="1"/>
</dbReference>
<feature type="compositionally biased region" description="Low complexity" evidence="2">
    <location>
        <begin position="1262"/>
        <end position="1275"/>
    </location>
</feature>
<evidence type="ECO:0000256" key="2">
    <source>
        <dbReference type="SAM" id="MobiDB-lite"/>
    </source>
</evidence>
<feature type="compositionally biased region" description="Low complexity" evidence="2">
    <location>
        <begin position="1090"/>
        <end position="1121"/>
    </location>
</feature>
<feature type="compositionally biased region" description="Gly residues" evidence="2">
    <location>
        <begin position="1288"/>
        <end position="1299"/>
    </location>
</feature>
<gene>
    <name evidence="4" type="ORF">VTJ83DRAFT_7425</name>
</gene>
<dbReference type="InterPro" id="IPR039360">
    <property type="entry name" value="Ras_GTPase"/>
</dbReference>
<feature type="region of interest" description="Disordered" evidence="2">
    <location>
        <begin position="1221"/>
        <end position="1398"/>
    </location>
</feature>
<feature type="compositionally biased region" description="Polar residues" evidence="2">
    <location>
        <begin position="376"/>
        <end position="397"/>
    </location>
</feature>
<feature type="domain" description="Ras-GAP" evidence="3">
    <location>
        <begin position="763"/>
        <end position="998"/>
    </location>
</feature>
<feature type="region of interest" description="Disordered" evidence="2">
    <location>
        <begin position="376"/>
        <end position="398"/>
    </location>
</feature>
<feature type="region of interest" description="Disordered" evidence="2">
    <location>
        <begin position="1088"/>
        <end position="1139"/>
    </location>
</feature>
<dbReference type="Pfam" id="PF00616">
    <property type="entry name" value="RasGAP"/>
    <property type="match status" value="1"/>
</dbReference>
<dbReference type="SUPFAM" id="SSF48350">
    <property type="entry name" value="GTPase activation domain, GAP"/>
    <property type="match status" value="1"/>
</dbReference>
<dbReference type="EMBL" id="JAZGUE010000007">
    <property type="protein sequence ID" value="KAL2264915.1"/>
    <property type="molecule type" value="Genomic_DNA"/>
</dbReference>
<evidence type="ECO:0000313" key="5">
    <source>
        <dbReference type="Proteomes" id="UP001600064"/>
    </source>
</evidence>
<dbReference type="InterPro" id="IPR023152">
    <property type="entry name" value="RasGAP_CS"/>
</dbReference>
<name>A0ABR4D4G8_9PEZI</name>
<keyword evidence="5" id="KW-1185">Reference proteome</keyword>
<dbReference type="RefSeq" id="XP_070863642.1">
    <property type="nucleotide sequence ID" value="XM_071014246.1"/>
</dbReference>
<dbReference type="InterPro" id="IPR001936">
    <property type="entry name" value="RasGAP_dom"/>
</dbReference>
<feature type="region of interest" description="Disordered" evidence="2">
    <location>
        <begin position="214"/>
        <end position="255"/>
    </location>
</feature>
<sequence>MSTRERRLTSPLPATMDGRPYTLGTSPTASVTPPLPERPGRASMLPPVSEKSPPLLPRSSERASTSNLRGAFRQTTTIRAVTPEPPETALGGLDTARDGASKAPSESPKASPRSIPPGGSNMPARRQGVVFHDSFSTSLESTSTTPPQRPVSFRPRTHTMDGAFRQQLVPNVEARNRIGSFSAATSLSAVEDAKAPSFSSQVDSFKHADLQPLLTASMSKDKRSSSTRSRLTKRPSSRPSSPLSSLPPSVDSLPLPIPTTDANKVLLLMKNLCGRMRGAIECRKDGSGAWMRGICYIDEERGSLMFDPGESGPFHTALISELRGCRVVPLECTDRDPACLEITSAQLGVALYLRPLVAEELDLWLAALLCWQQLRSPSTSKSPSTARPGNAATTGTPAWSEMKRRVSSTGLREPAVIKVGKVMLWDKGAAVTPRAIVKRPSTRDLRSSQTCWRQVSCILHDNGELKIMTENDTTVLSVIALSQLARSAVQQLDRSVLDEDYCLAIFPTYSSTSTQLSIFRPVYVALESRVLFEVWFVLLRAFTIPDMFNIDPAKGGRLCEVTNFQQELPGETFRVEKTIAIRVTEARLRSRTLAGEDWQSKGSDSDPMIGNYLAEVILDGEVRARTTTKMETKNPFWREDSVFTDLPVLLPYLSILLKRVDGVPESFAHQIQATLGLARNSHMAEVVCGSVDILLDQLECGKDHEQWIQIYDDRQQSIGSMLLRIHHEELVVLLQRHYQPLSDLLHRFSTGLTAQISEALPGSLRRLAEVLVNIFQVSGSASEWLINLAEEEIDGIGDDKPSSKKPRFSGRLKSNDSIESNTDRNQIVRDLGKSLQGEANLLFRGNSLLTQALEYHMRRLGREYLQETLAEKIAEINDSDHDCEVDPSKIHHGEDIQKHWSHLINFTADIWERITLSAPRLPPELRHILKYIRAVAEDRYGDFLRTVAYTSVSGFLFLRFLCPAILSPKLFGLLRDHPRPRAQRTLTLIAKSLQALANLTTIGKKEPWMEPMNKFLSTQRQALKNFLDEVCAIPADRTKTPLPAPYSTPNTILGRLSPMAREGFPSLPYLVDQGRNFAALVKLWADAHTPSSPSSSSSSTSTNVSSNDQQQQQQLQQQQQQPPQPSPSPPPPPFQQPTYEGDLLRFHTICMGLHQRSMACLARIEAARSAAAAAATDPTSPTSLVDEQQLVDVMERVNIDDMLTLSGYNGYGGSASPTAWGGMSMSESSEALQPPGSSGSDIDTGMTSPQWGAISVSRDSRQGSFSREVSSSSLRQMARNSEIPSAHPGGGSGGGGGAGSTVRSLRNGIHPRRLISGIIRRTRTTSPDSPAATSPGAGILSWPGSGGREGEFERERDGDQLENARMERGYRDREREREREASVSLSSPRVIETIGRPQ</sequence>